<evidence type="ECO:0000256" key="2">
    <source>
        <dbReference type="ARBA" id="ARBA00022630"/>
    </source>
</evidence>
<accession>A0A0N1ECU8</accession>
<dbReference type="Proteomes" id="UP000037997">
    <property type="component" value="Unassembled WGS sequence"/>
</dbReference>
<evidence type="ECO:0000256" key="1">
    <source>
        <dbReference type="ARBA" id="ARBA00001974"/>
    </source>
</evidence>
<dbReference type="PATRIC" id="fig|35818.11.peg.1344"/>
<proteinExistence type="inferred from homology"/>
<name>A0A0N1ECU8_9HELI</name>
<keyword evidence="2" id="KW-0285">Flavoprotein</keyword>
<dbReference type="InterPro" id="IPR029039">
    <property type="entry name" value="Flavoprotein-like_sf"/>
</dbReference>
<sequence>MQTILLLNGGKAFGESGGKLNEALHNVAKETLESLGLKVLETHIDKGYEVEAELQKLLDSDVWIWQFPGWWMGEPWIVKKYIDEVLYAGHTKLYANDGRSRQDPSKKYGSGGLAQGKKYLFSTTWNAPLEAFTESGQFFESQGIDGLLFHLHKAHEFIGLKALPSFMCNDVHKNPDFEKYKADYKVHLQKVFAL</sequence>
<dbReference type="InterPro" id="IPR052397">
    <property type="entry name" value="NADPH-QR_MdaB"/>
</dbReference>
<dbReference type="Pfam" id="PF02525">
    <property type="entry name" value="Flavodoxin_2"/>
    <property type="match status" value="1"/>
</dbReference>
<evidence type="ECO:0000256" key="3">
    <source>
        <dbReference type="ARBA" id="ARBA00022827"/>
    </source>
</evidence>
<evidence type="ECO:0000256" key="4">
    <source>
        <dbReference type="ARBA" id="ARBA00037981"/>
    </source>
</evidence>
<comment type="similarity">
    <text evidence="4">Belongs to the oxidoreductase MdaB family.</text>
</comment>
<dbReference type="SUPFAM" id="SSF52218">
    <property type="entry name" value="Flavoproteins"/>
    <property type="match status" value="1"/>
</dbReference>
<reference evidence="6 7" key="1">
    <citation type="submission" date="2014-06" db="EMBL/GenBank/DDBJ databases">
        <title>Helicobacter pullorum isolates in fresh chicken meat - phenotypic and genotypic features.</title>
        <authorList>
            <person name="Borges V."/>
            <person name="Santos A."/>
            <person name="Correia C.B."/>
            <person name="Saraiva M."/>
            <person name="Menard A."/>
            <person name="Vieira L."/>
            <person name="Sampaio D.A."/>
            <person name="Gomes J.P."/>
            <person name="Oleastro M."/>
        </authorList>
    </citation>
    <scope>NUCLEOTIDE SEQUENCE [LARGE SCALE GENOMIC DNA]</scope>
    <source>
        <strain evidence="6 7">229334/12</strain>
    </source>
</reference>
<evidence type="ECO:0000313" key="6">
    <source>
        <dbReference type="EMBL" id="KPH55537.1"/>
    </source>
</evidence>
<feature type="domain" description="Flavodoxin-like fold" evidence="5">
    <location>
        <begin position="3"/>
        <end position="187"/>
    </location>
</feature>
<protein>
    <submittedName>
        <fullName evidence="6">NADPH quinone reductase MdaB</fullName>
    </submittedName>
</protein>
<evidence type="ECO:0000313" key="7">
    <source>
        <dbReference type="Proteomes" id="UP000037997"/>
    </source>
</evidence>
<dbReference type="RefSeq" id="WP_054198041.1">
    <property type="nucleotide sequence ID" value="NZ_JNOC01000035.1"/>
</dbReference>
<dbReference type="EMBL" id="JNOC01000035">
    <property type="protein sequence ID" value="KPH55537.1"/>
    <property type="molecule type" value="Genomic_DNA"/>
</dbReference>
<dbReference type="Gene3D" id="3.40.50.360">
    <property type="match status" value="1"/>
</dbReference>
<organism evidence="6 7">
    <name type="scientific">Helicobacter pullorum</name>
    <dbReference type="NCBI Taxonomy" id="35818"/>
    <lineage>
        <taxon>Bacteria</taxon>
        <taxon>Pseudomonadati</taxon>
        <taxon>Campylobacterota</taxon>
        <taxon>Epsilonproteobacteria</taxon>
        <taxon>Campylobacterales</taxon>
        <taxon>Helicobacteraceae</taxon>
        <taxon>Helicobacter</taxon>
    </lineage>
</organism>
<dbReference type="InterPro" id="IPR003680">
    <property type="entry name" value="Flavodoxin_fold"/>
</dbReference>
<comment type="caution">
    <text evidence="6">The sequence shown here is derived from an EMBL/GenBank/DDBJ whole genome shotgun (WGS) entry which is preliminary data.</text>
</comment>
<dbReference type="PANTHER" id="PTHR46305:SF3">
    <property type="entry name" value="NADPH:QUINONE OXIDOREDUCTASE MDAB"/>
    <property type="match status" value="1"/>
</dbReference>
<dbReference type="AlphaFoldDB" id="A0A0N1ECU8"/>
<evidence type="ECO:0000259" key="5">
    <source>
        <dbReference type="Pfam" id="PF02525"/>
    </source>
</evidence>
<gene>
    <name evidence="6" type="ORF">HPU229334_06800</name>
</gene>
<comment type="cofactor">
    <cofactor evidence="1">
        <name>FAD</name>
        <dbReference type="ChEBI" id="CHEBI:57692"/>
    </cofactor>
</comment>
<dbReference type="STRING" id="35818.HPU229336_02000"/>
<keyword evidence="3" id="KW-0274">FAD</keyword>
<dbReference type="PANTHER" id="PTHR46305">
    <property type="match status" value="1"/>
</dbReference>